<comment type="caution">
    <text evidence="2">The sequence shown here is derived from an EMBL/GenBank/DDBJ whole genome shotgun (WGS) entry which is preliminary data.</text>
</comment>
<name>A0ABV7DJ32_9HYPH</name>
<sequence length="74" mass="8031">MSSQASLTTNYESAPTEKDLLMGADAIAAFLGVTRRQVYRLVYDGIIPSFKLGGTVAARRSSLTKWMETIEASS</sequence>
<gene>
    <name evidence="2" type="ORF">ACFOHH_17810</name>
</gene>
<dbReference type="NCBIfam" id="TIGR01764">
    <property type="entry name" value="excise"/>
    <property type="match status" value="1"/>
</dbReference>
<evidence type="ECO:0000259" key="1">
    <source>
        <dbReference type="Pfam" id="PF12728"/>
    </source>
</evidence>
<keyword evidence="3" id="KW-1185">Reference proteome</keyword>
<dbReference type="Pfam" id="PF12728">
    <property type="entry name" value="HTH_17"/>
    <property type="match status" value="1"/>
</dbReference>
<organism evidence="2 3">
    <name type="scientific">Shinella pollutisoli</name>
    <dbReference type="NCBI Taxonomy" id="2250594"/>
    <lineage>
        <taxon>Bacteria</taxon>
        <taxon>Pseudomonadati</taxon>
        <taxon>Pseudomonadota</taxon>
        <taxon>Alphaproteobacteria</taxon>
        <taxon>Hyphomicrobiales</taxon>
        <taxon>Rhizobiaceae</taxon>
        <taxon>Shinella</taxon>
    </lineage>
</organism>
<dbReference type="InterPro" id="IPR041657">
    <property type="entry name" value="HTH_17"/>
</dbReference>
<evidence type="ECO:0000313" key="3">
    <source>
        <dbReference type="Proteomes" id="UP001595377"/>
    </source>
</evidence>
<evidence type="ECO:0000313" key="2">
    <source>
        <dbReference type="EMBL" id="MFC3074971.1"/>
    </source>
</evidence>
<dbReference type="Proteomes" id="UP001595377">
    <property type="component" value="Unassembled WGS sequence"/>
</dbReference>
<accession>A0ABV7DJ32</accession>
<dbReference type="RefSeq" id="WP_257315636.1">
    <property type="nucleotide sequence ID" value="NZ_JANFDG010000013.1"/>
</dbReference>
<dbReference type="EMBL" id="JBHRSP010000029">
    <property type="protein sequence ID" value="MFC3074971.1"/>
    <property type="molecule type" value="Genomic_DNA"/>
</dbReference>
<protein>
    <submittedName>
        <fullName evidence="2">Helix-turn-helix domain-containing protein</fullName>
    </submittedName>
</protein>
<proteinExistence type="predicted"/>
<reference evidence="3" key="1">
    <citation type="journal article" date="2019" name="Int. J. Syst. Evol. Microbiol.">
        <title>The Global Catalogue of Microorganisms (GCM) 10K type strain sequencing project: providing services to taxonomists for standard genome sequencing and annotation.</title>
        <authorList>
            <consortium name="The Broad Institute Genomics Platform"/>
            <consortium name="The Broad Institute Genome Sequencing Center for Infectious Disease"/>
            <person name="Wu L."/>
            <person name="Ma J."/>
        </authorList>
    </citation>
    <scope>NUCLEOTIDE SEQUENCE [LARGE SCALE GENOMIC DNA]</scope>
    <source>
        <strain evidence="3">KCTC 52677</strain>
    </source>
</reference>
<feature type="domain" description="Helix-turn-helix" evidence="1">
    <location>
        <begin position="22"/>
        <end position="68"/>
    </location>
</feature>
<dbReference type="InterPro" id="IPR010093">
    <property type="entry name" value="SinI_DNA-bd"/>
</dbReference>